<name>A0AA46I5B5_9FUSO</name>
<dbReference type="RefSeq" id="WP_166667364.1">
    <property type="nucleotide sequence ID" value="NZ_SOBG01000005.1"/>
</dbReference>
<keyword evidence="3" id="KW-1185">Reference proteome</keyword>
<dbReference type="SUPFAM" id="SSF55021">
    <property type="entry name" value="ACT-like"/>
    <property type="match status" value="2"/>
</dbReference>
<dbReference type="Pfam" id="PF13840">
    <property type="entry name" value="ACT_7"/>
    <property type="match status" value="1"/>
</dbReference>
<sequence>MYIIKILDEIYSIYNIEKYENLKKHIEKSEFYSILKIRDNISIICKKQSSSNNENWRVLKIEDRNEDELIQVVANITTELANEDIDFNIVSAVSKDYILIKEKNFNKAIEILEKIYKIK</sequence>
<feature type="domain" description="CASTOR ACT" evidence="1">
    <location>
        <begin position="53"/>
        <end position="114"/>
    </location>
</feature>
<dbReference type="InterPro" id="IPR045865">
    <property type="entry name" value="ACT-like_dom_sf"/>
</dbReference>
<evidence type="ECO:0000313" key="2">
    <source>
        <dbReference type="EMBL" id="TDT69719.1"/>
    </source>
</evidence>
<accession>A0AA46I5B5</accession>
<comment type="caution">
    <text evidence="2">The sequence shown here is derived from an EMBL/GenBank/DDBJ whole genome shotgun (WGS) entry which is preliminary data.</text>
</comment>
<gene>
    <name evidence="2" type="ORF">EV215_1248</name>
</gene>
<dbReference type="Proteomes" id="UP000294678">
    <property type="component" value="Unassembled WGS sequence"/>
</dbReference>
<evidence type="ECO:0000259" key="1">
    <source>
        <dbReference type="Pfam" id="PF13840"/>
    </source>
</evidence>
<dbReference type="InterPro" id="IPR027795">
    <property type="entry name" value="CASTOR_ACT_dom"/>
</dbReference>
<reference evidence="2 3" key="1">
    <citation type="submission" date="2019-03" db="EMBL/GenBank/DDBJ databases">
        <title>Genomic Encyclopedia of Type Strains, Phase IV (KMG-IV): sequencing the most valuable type-strain genomes for metagenomic binning, comparative biology and taxonomic classification.</title>
        <authorList>
            <person name="Goeker M."/>
        </authorList>
    </citation>
    <scope>NUCLEOTIDE SEQUENCE [LARGE SCALE GENOMIC DNA]</scope>
    <source>
        <strain evidence="2 3">DSM 100055</strain>
    </source>
</reference>
<dbReference type="AlphaFoldDB" id="A0AA46I5B5"/>
<organism evidence="2 3">
    <name type="scientific">Hypnocyclicus thermotrophus</name>
    <dbReference type="NCBI Taxonomy" id="1627895"/>
    <lineage>
        <taxon>Bacteria</taxon>
        <taxon>Fusobacteriati</taxon>
        <taxon>Fusobacteriota</taxon>
        <taxon>Fusobacteriia</taxon>
        <taxon>Fusobacteriales</taxon>
        <taxon>Fusobacteriaceae</taxon>
        <taxon>Hypnocyclicus</taxon>
    </lineage>
</organism>
<evidence type="ECO:0000313" key="3">
    <source>
        <dbReference type="Proteomes" id="UP000294678"/>
    </source>
</evidence>
<dbReference type="Gene3D" id="3.30.2130.10">
    <property type="entry name" value="VC0802-like"/>
    <property type="match status" value="1"/>
</dbReference>
<protein>
    <recommendedName>
        <fullName evidence="1">CASTOR ACT domain-containing protein</fullName>
    </recommendedName>
</protein>
<dbReference type="EMBL" id="SOBG01000005">
    <property type="protein sequence ID" value="TDT69719.1"/>
    <property type="molecule type" value="Genomic_DNA"/>
</dbReference>
<proteinExistence type="predicted"/>